<dbReference type="Proteomes" id="UP001163321">
    <property type="component" value="Chromosome 4"/>
</dbReference>
<keyword evidence="2" id="KW-1185">Reference proteome</keyword>
<protein>
    <submittedName>
        <fullName evidence="1">Uncharacterized protein</fullName>
    </submittedName>
</protein>
<organism evidence="1 2">
    <name type="scientific">Peronosclerospora sorghi</name>
    <dbReference type="NCBI Taxonomy" id="230839"/>
    <lineage>
        <taxon>Eukaryota</taxon>
        <taxon>Sar</taxon>
        <taxon>Stramenopiles</taxon>
        <taxon>Oomycota</taxon>
        <taxon>Peronosporomycetes</taxon>
        <taxon>Peronosporales</taxon>
        <taxon>Peronosporaceae</taxon>
        <taxon>Peronosclerospora</taxon>
    </lineage>
</organism>
<proteinExistence type="predicted"/>
<evidence type="ECO:0000313" key="1">
    <source>
        <dbReference type="EMBL" id="KAI9913823.1"/>
    </source>
</evidence>
<name>A0ACC0W4T9_9STRA</name>
<accession>A0ACC0W4T9</accession>
<sequence length="95" mass="11126">MLAPTSFRAAIAKRALTQLQSQRRHGGSLTKNKYIETWNNWRGDSERRFEFNGQFFTSLAACGIFPFTLYYVLGSNERVRARRSSHFHFPLIHMK</sequence>
<dbReference type="EMBL" id="CM047583">
    <property type="protein sequence ID" value="KAI9913823.1"/>
    <property type="molecule type" value="Genomic_DNA"/>
</dbReference>
<gene>
    <name evidence="1" type="ORF">PsorP6_005653</name>
</gene>
<comment type="caution">
    <text evidence="1">The sequence shown here is derived from an EMBL/GenBank/DDBJ whole genome shotgun (WGS) entry which is preliminary data.</text>
</comment>
<evidence type="ECO:0000313" key="2">
    <source>
        <dbReference type="Proteomes" id="UP001163321"/>
    </source>
</evidence>
<reference evidence="1 2" key="1">
    <citation type="journal article" date="2022" name="bioRxiv">
        <title>The genome of the oomycete Peronosclerospora sorghi, a cosmopolitan pathogen of maize and sorghum, is inflated with dispersed pseudogenes.</title>
        <authorList>
            <person name="Fletcher K."/>
            <person name="Martin F."/>
            <person name="Isakeit T."/>
            <person name="Cavanaugh K."/>
            <person name="Magill C."/>
            <person name="Michelmore R."/>
        </authorList>
    </citation>
    <scope>NUCLEOTIDE SEQUENCE [LARGE SCALE GENOMIC DNA]</scope>
    <source>
        <strain evidence="1">P6</strain>
    </source>
</reference>